<dbReference type="AlphaFoldDB" id="A0A9P9FAM3"/>
<accession>A0A9P9FAM3</accession>
<dbReference type="InterPro" id="IPR036565">
    <property type="entry name" value="Mur-like_cat_sf"/>
</dbReference>
<name>A0A9P9FAM3_9HYPO</name>
<evidence type="ECO:0000256" key="8">
    <source>
        <dbReference type="ARBA" id="ARBA00022598"/>
    </source>
</evidence>
<keyword evidence="13 19" id="KW-0460">Magnesium</keyword>
<dbReference type="InterPro" id="IPR018109">
    <property type="entry name" value="Folylpolyglutamate_synth_CS"/>
</dbReference>
<dbReference type="GO" id="GO:0005524">
    <property type="term" value="F:ATP binding"/>
    <property type="evidence" value="ECO:0007669"/>
    <property type="project" value="UniProtKB-KW"/>
</dbReference>
<keyword evidence="6" id="KW-0963">Cytoplasm</keyword>
<keyword evidence="12 18" id="KW-0067">ATP-binding</keyword>
<dbReference type="NCBIfam" id="TIGR01499">
    <property type="entry name" value="folC"/>
    <property type="match status" value="1"/>
</dbReference>
<evidence type="ECO:0000313" key="20">
    <source>
        <dbReference type="EMBL" id="KAH7156341.1"/>
    </source>
</evidence>
<keyword evidence="14" id="KW-0496">Mitochondrion</keyword>
<dbReference type="GO" id="GO:0004326">
    <property type="term" value="F:tetrahydrofolylpolyglutamate synthase activity"/>
    <property type="evidence" value="ECO:0007669"/>
    <property type="project" value="UniProtKB-EC"/>
</dbReference>
<reference evidence="20" key="1">
    <citation type="journal article" date="2021" name="Nat. Commun.">
        <title>Genetic determinants of endophytism in the Arabidopsis root mycobiome.</title>
        <authorList>
            <person name="Mesny F."/>
            <person name="Miyauchi S."/>
            <person name="Thiergart T."/>
            <person name="Pickel B."/>
            <person name="Atanasova L."/>
            <person name="Karlsson M."/>
            <person name="Huettel B."/>
            <person name="Barry K.W."/>
            <person name="Haridas S."/>
            <person name="Chen C."/>
            <person name="Bauer D."/>
            <person name="Andreopoulos W."/>
            <person name="Pangilinan J."/>
            <person name="LaButti K."/>
            <person name="Riley R."/>
            <person name="Lipzen A."/>
            <person name="Clum A."/>
            <person name="Drula E."/>
            <person name="Henrissat B."/>
            <person name="Kohler A."/>
            <person name="Grigoriev I.V."/>
            <person name="Martin F.M."/>
            <person name="Hacquard S."/>
        </authorList>
    </citation>
    <scope>NUCLEOTIDE SEQUENCE</scope>
    <source>
        <strain evidence="20">MPI-CAGE-AT-0147</strain>
    </source>
</reference>
<protein>
    <recommendedName>
        <fullName evidence="17">Folylpolyglutamate synthase</fullName>
        <ecNumber evidence="17">6.3.2.17</ecNumber>
    </recommendedName>
    <alternativeName>
        <fullName evidence="17">Folylpoly-gamma-glutamate synthetase</fullName>
    </alternativeName>
    <alternativeName>
        <fullName evidence="17">Tetrahydrofolylpolyglutamate synthase</fullName>
    </alternativeName>
</protein>
<evidence type="ECO:0000256" key="6">
    <source>
        <dbReference type="ARBA" id="ARBA00022490"/>
    </source>
</evidence>
<dbReference type="PANTHER" id="PTHR11136">
    <property type="entry name" value="FOLYLPOLYGLUTAMATE SYNTHASE-RELATED"/>
    <property type="match status" value="1"/>
</dbReference>
<feature type="binding site" evidence="18">
    <location>
        <position position="340"/>
    </location>
    <ligand>
        <name>ATP</name>
        <dbReference type="ChEBI" id="CHEBI:30616"/>
    </ligand>
</feature>
<dbReference type="GO" id="GO:0006730">
    <property type="term" value="P:one-carbon metabolic process"/>
    <property type="evidence" value="ECO:0007669"/>
    <property type="project" value="UniProtKB-KW"/>
</dbReference>
<dbReference type="GO" id="GO:0005829">
    <property type="term" value="C:cytosol"/>
    <property type="evidence" value="ECO:0007669"/>
    <property type="project" value="TreeGrafter"/>
</dbReference>
<evidence type="ECO:0000256" key="14">
    <source>
        <dbReference type="ARBA" id="ARBA00023128"/>
    </source>
</evidence>
<gene>
    <name evidence="20" type="ORF">EDB81DRAFT_840480</name>
</gene>
<evidence type="ECO:0000256" key="4">
    <source>
        <dbReference type="ARBA" id="ARBA00005150"/>
    </source>
</evidence>
<dbReference type="GO" id="GO:0005759">
    <property type="term" value="C:mitochondrial matrix"/>
    <property type="evidence" value="ECO:0007669"/>
    <property type="project" value="UniProtKB-SubCell"/>
</dbReference>
<keyword evidence="7 17" id="KW-0554">One-carbon metabolism</keyword>
<proteinExistence type="inferred from homology"/>
<dbReference type="SUPFAM" id="SSF53244">
    <property type="entry name" value="MurD-like peptide ligases, peptide-binding domain"/>
    <property type="match status" value="1"/>
</dbReference>
<dbReference type="InterPro" id="IPR023600">
    <property type="entry name" value="Folylpolyglutamate_synth_euk"/>
</dbReference>
<comment type="pathway">
    <text evidence="4 17">Cofactor biosynthesis; tetrahydrofolylpolyglutamate biosynthesis.</text>
</comment>
<keyword evidence="9 19" id="KW-0479">Metal-binding</keyword>
<sequence length="485" mass="53092">MARDYPKALSLLFQLSSNRQITNLFDKPSISTGPKPSAQDLNAAAIPEMRDWLRRAGYSPQDLARLRHIHIAGTKGKGSVSAFATGMLREYGTVGTYTSPHLVSVRERIAIQGEAISQDTFTGAFFELWDRFTEAAKSEGMDAAKAEGPSSKPFFFRFLTILAWHIFLNEKVDCVVLECGIGGEYDATNVLPAEAVSSAVITQLGIDHVAMLGDTVEEITWHKAGILKSDVKGFVRRIDEQPSVRDVIRSRAVEKSAQLVELDDSFVEQWGGVQGKLAGDFQKYNQALAVLAVREHLGMGTNPTTALLDIPGKMVQGLKEATLRGRCETVKEGPVTWHLDGAHTKDSLKQVARWFIQTLSPGETATLVFNQQERDATELLAGFIDAVRQAAERDDVFSRALFTRNDQQSPAGGEARDMTVQHRAARLMGDTVVGCKTKALDNIQDTVAEARRIAEQEGPNHKVLVTGSLHLVGGILQALEPESLL</sequence>
<dbReference type="InterPro" id="IPR036615">
    <property type="entry name" value="Mur_ligase_C_dom_sf"/>
</dbReference>
<dbReference type="InterPro" id="IPR001645">
    <property type="entry name" value="Folylpolyglutamate_synth"/>
</dbReference>
<feature type="binding site" evidence="19">
    <location>
        <position position="208"/>
    </location>
    <ligand>
        <name>Mg(2+)</name>
        <dbReference type="ChEBI" id="CHEBI:18420"/>
        <label>1</label>
    </ligand>
</feature>
<evidence type="ECO:0000256" key="2">
    <source>
        <dbReference type="ARBA" id="ARBA00004305"/>
    </source>
</evidence>
<dbReference type="GO" id="GO:0005743">
    <property type="term" value="C:mitochondrial inner membrane"/>
    <property type="evidence" value="ECO:0007669"/>
    <property type="project" value="UniProtKB-SubCell"/>
</dbReference>
<keyword evidence="11" id="KW-0999">Mitochondrion inner membrane</keyword>
<dbReference type="PIRSF" id="PIRSF038895">
    <property type="entry name" value="FPGS"/>
    <property type="match status" value="1"/>
</dbReference>
<keyword evidence="15" id="KW-0472">Membrane</keyword>
<dbReference type="Proteomes" id="UP000738349">
    <property type="component" value="Unassembled WGS sequence"/>
</dbReference>
<evidence type="ECO:0000256" key="16">
    <source>
        <dbReference type="ARBA" id="ARBA00047493"/>
    </source>
</evidence>
<feature type="binding site" evidence="18">
    <location>
        <position position="326"/>
    </location>
    <ligand>
        <name>ATP</name>
        <dbReference type="ChEBI" id="CHEBI:30616"/>
    </ligand>
</feature>
<comment type="caution">
    <text evidence="20">The sequence shown here is derived from an EMBL/GenBank/DDBJ whole genome shotgun (WGS) entry which is preliminary data.</text>
</comment>
<evidence type="ECO:0000256" key="15">
    <source>
        <dbReference type="ARBA" id="ARBA00023136"/>
    </source>
</evidence>
<keyword evidence="8 17" id="KW-0436">Ligase</keyword>
<comment type="similarity">
    <text evidence="5 17">Belongs to the folylpolyglutamate synthase family.</text>
</comment>
<comment type="cofactor">
    <cofactor evidence="17">
        <name>a monovalent cation</name>
        <dbReference type="ChEBI" id="CHEBI:60242"/>
    </cofactor>
    <text evidence="17">A monovalent cation.</text>
</comment>
<evidence type="ECO:0000256" key="13">
    <source>
        <dbReference type="ARBA" id="ARBA00022842"/>
    </source>
</evidence>
<dbReference type="EC" id="6.3.2.17" evidence="17"/>
<dbReference type="SUPFAM" id="SSF53623">
    <property type="entry name" value="MurD-like peptide ligases, catalytic domain"/>
    <property type="match status" value="1"/>
</dbReference>
<comment type="catalytic activity">
    <reaction evidence="16 17">
        <text>(6S)-5,6,7,8-tetrahydrofolyl-(gamma-L-Glu)(n) + L-glutamate + ATP = (6S)-5,6,7,8-tetrahydrofolyl-(gamma-L-Glu)(n+1) + ADP + phosphate + H(+)</text>
        <dbReference type="Rhea" id="RHEA:10580"/>
        <dbReference type="Rhea" id="RHEA-COMP:14738"/>
        <dbReference type="Rhea" id="RHEA-COMP:14740"/>
        <dbReference type="ChEBI" id="CHEBI:15378"/>
        <dbReference type="ChEBI" id="CHEBI:29985"/>
        <dbReference type="ChEBI" id="CHEBI:30616"/>
        <dbReference type="ChEBI" id="CHEBI:43474"/>
        <dbReference type="ChEBI" id="CHEBI:141005"/>
        <dbReference type="ChEBI" id="CHEBI:456216"/>
        <dbReference type="EC" id="6.3.2.17"/>
    </reaction>
</comment>
<evidence type="ECO:0000313" key="21">
    <source>
        <dbReference type="Proteomes" id="UP000738349"/>
    </source>
</evidence>
<evidence type="ECO:0000256" key="1">
    <source>
        <dbReference type="ARBA" id="ARBA00004273"/>
    </source>
</evidence>
<dbReference type="PANTHER" id="PTHR11136:SF5">
    <property type="entry name" value="FOLYLPOLYGLUTAMATE SYNTHASE, MITOCHONDRIAL"/>
    <property type="match status" value="1"/>
</dbReference>
<feature type="binding site" evidence="19">
    <location>
        <position position="99"/>
    </location>
    <ligand>
        <name>Mg(2+)</name>
        <dbReference type="ChEBI" id="CHEBI:18420"/>
        <label>1</label>
    </ligand>
</feature>
<evidence type="ECO:0000256" key="19">
    <source>
        <dbReference type="PIRSR" id="PIRSR038895-2"/>
    </source>
</evidence>
<organism evidence="20 21">
    <name type="scientific">Dactylonectria macrodidyma</name>
    <dbReference type="NCBI Taxonomy" id="307937"/>
    <lineage>
        <taxon>Eukaryota</taxon>
        <taxon>Fungi</taxon>
        <taxon>Dikarya</taxon>
        <taxon>Ascomycota</taxon>
        <taxon>Pezizomycotina</taxon>
        <taxon>Sordariomycetes</taxon>
        <taxon>Hypocreomycetidae</taxon>
        <taxon>Hypocreales</taxon>
        <taxon>Nectriaceae</taxon>
        <taxon>Dactylonectria</taxon>
    </lineage>
</organism>
<dbReference type="GO" id="GO:0046872">
    <property type="term" value="F:metal ion binding"/>
    <property type="evidence" value="ECO:0007669"/>
    <property type="project" value="UniProtKB-KW"/>
</dbReference>
<comment type="subcellular location">
    <subcellularLocation>
        <location evidence="3">Cytoplasm</location>
    </subcellularLocation>
    <subcellularLocation>
        <location evidence="1">Mitochondrion inner membrane</location>
    </subcellularLocation>
    <subcellularLocation>
        <location evidence="2">Mitochondrion matrix</location>
    </subcellularLocation>
</comment>
<keyword evidence="21" id="KW-1185">Reference proteome</keyword>
<evidence type="ECO:0000256" key="7">
    <source>
        <dbReference type="ARBA" id="ARBA00022563"/>
    </source>
</evidence>
<evidence type="ECO:0000256" key="11">
    <source>
        <dbReference type="ARBA" id="ARBA00022792"/>
    </source>
</evidence>
<evidence type="ECO:0000256" key="3">
    <source>
        <dbReference type="ARBA" id="ARBA00004496"/>
    </source>
</evidence>
<dbReference type="Gene3D" id="3.40.1190.10">
    <property type="entry name" value="Mur-like, catalytic domain"/>
    <property type="match status" value="1"/>
</dbReference>
<keyword evidence="10 18" id="KW-0547">Nucleotide-binding</keyword>
<dbReference type="PROSITE" id="PS01012">
    <property type="entry name" value="FOLYLPOLYGLU_SYNT_2"/>
    <property type="match status" value="1"/>
</dbReference>
<dbReference type="OrthoDB" id="10261039at2759"/>
<evidence type="ECO:0000256" key="5">
    <source>
        <dbReference type="ARBA" id="ARBA00008276"/>
    </source>
</evidence>
<dbReference type="EMBL" id="JAGMUV010000005">
    <property type="protein sequence ID" value="KAH7156341.1"/>
    <property type="molecule type" value="Genomic_DNA"/>
</dbReference>
<dbReference type="Gene3D" id="3.90.190.20">
    <property type="entry name" value="Mur ligase, C-terminal domain"/>
    <property type="match status" value="1"/>
</dbReference>
<comment type="function">
    <text evidence="17">Catalyzes conversion of folates to polyglutamate derivatives allowing concentration of folate compounds in the cell and the intracellular retention of these cofactors, which are important substrates for most of the folate-dependent enzymes that are involved in one-carbon transfer reactions involved in purine, pyrimidine and amino acid synthesis.</text>
</comment>
<evidence type="ECO:0000256" key="18">
    <source>
        <dbReference type="PIRSR" id="PIRSR038895-1"/>
    </source>
</evidence>
<evidence type="ECO:0000256" key="17">
    <source>
        <dbReference type="PIRNR" id="PIRNR038895"/>
    </source>
</evidence>
<feature type="binding site" evidence="19">
    <location>
        <position position="178"/>
    </location>
    <ligand>
        <name>Mg(2+)</name>
        <dbReference type="ChEBI" id="CHEBI:18420"/>
        <label>1</label>
    </ligand>
</feature>
<evidence type="ECO:0000256" key="10">
    <source>
        <dbReference type="ARBA" id="ARBA00022741"/>
    </source>
</evidence>
<evidence type="ECO:0000256" key="12">
    <source>
        <dbReference type="ARBA" id="ARBA00022840"/>
    </source>
</evidence>
<evidence type="ECO:0000256" key="9">
    <source>
        <dbReference type="ARBA" id="ARBA00022723"/>
    </source>
</evidence>